<dbReference type="GO" id="GO:0008483">
    <property type="term" value="F:transaminase activity"/>
    <property type="evidence" value="ECO:0007669"/>
    <property type="project" value="UniProtKB-KW"/>
</dbReference>
<dbReference type="EMBL" id="JAPZVP010000017">
    <property type="protein sequence ID" value="MDA1361900.1"/>
    <property type="molecule type" value="Genomic_DNA"/>
</dbReference>
<dbReference type="GO" id="GO:0016829">
    <property type="term" value="F:lyase activity"/>
    <property type="evidence" value="ECO:0007669"/>
    <property type="project" value="UniProtKB-KW"/>
</dbReference>
<evidence type="ECO:0000313" key="5">
    <source>
        <dbReference type="EMBL" id="MDA1361900.1"/>
    </source>
</evidence>
<organism evidence="5 6">
    <name type="scientific">Glycomyces luteolus</name>
    <dbReference type="NCBI Taxonomy" id="2670330"/>
    <lineage>
        <taxon>Bacteria</taxon>
        <taxon>Bacillati</taxon>
        <taxon>Actinomycetota</taxon>
        <taxon>Actinomycetes</taxon>
        <taxon>Glycomycetales</taxon>
        <taxon>Glycomycetaceae</taxon>
        <taxon>Glycomyces</taxon>
    </lineage>
</organism>
<gene>
    <name evidence="5" type="primary">cobC</name>
    <name evidence="5" type="ORF">O1R50_19895</name>
</gene>
<name>A0A9X3T5B5_9ACTN</name>
<dbReference type="InterPro" id="IPR004839">
    <property type="entry name" value="Aminotransferase_I/II_large"/>
</dbReference>
<evidence type="ECO:0000256" key="2">
    <source>
        <dbReference type="ARBA" id="ARBA00022898"/>
    </source>
</evidence>
<dbReference type="PROSITE" id="PS00105">
    <property type="entry name" value="AA_TRANSFER_CLASS_1"/>
    <property type="match status" value="1"/>
</dbReference>
<dbReference type="CDD" id="cd00609">
    <property type="entry name" value="AAT_like"/>
    <property type="match status" value="1"/>
</dbReference>
<dbReference type="NCBIfam" id="NF005915">
    <property type="entry name" value="PRK07908.1"/>
    <property type="match status" value="1"/>
</dbReference>
<evidence type="ECO:0000313" key="6">
    <source>
        <dbReference type="Proteomes" id="UP001146067"/>
    </source>
</evidence>
<dbReference type="SUPFAM" id="SSF53383">
    <property type="entry name" value="PLP-dependent transferases"/>
    <property type="match status" value="1"/>
</dbReference>
<sequence length="557" mass="59873">MTLHLVLGGTRSGKSARAEHLAAASGGPVAYVATGKADDPEMGERVRRHRNRRPADWQTVETTDLAAALKELPPEHCVLVDDLDGWITDQMTRAGLWTEDDVAGLGETGRASWDRVLDHARVWRDLAVARPAPVIVAAGQSNLGLLPPHASSRRWLDLHGEVVQTLSSHAEQCELVVAGRAIPLPTPDGPVPAIPLIDEPCVQEAGLGSASEGRHEIPAAGEPWLRDHGDTQVPAGAIDLAVNVLEGPPKWLADRLTRAVVDLAGYPDQHAAREAAAARHGRNAAECLPLNGAAEAFWLLAQVLKPSLAAIVHPTFTEGEAALRAAGVHVHRVFREPEQWRLDPADVPEEADFVLITRPDNPTGALDPVAVIEPLCRPGRVTVIDEAFADFLPDGGDLAARADLPGLVVVRSLTKLWGIAGLRVGYLLADATTVARLDAARQPWPVSSIGLEAIKACVAAEDERLERARRVAREREALLAALADIPGLRTWPASANFVLIRTELPDLRESLLADGLALRRGDTFPGLDPHYLRIAVRDEPTSERLRAAIIRNLKGAT</sequence>
<comment type="similarity">
    <text evidence="3">Belongs to the class-I pyridoxal-phosphate-dependent aminotransferase family.</text>
</comment>
<dbReference type="Gene3D" id="3.40.640.10">
    <property type="entry name" value="Type I PLP-dependent aspartate aminotransferase-like (Major domain)"/>
    <property type="match status" value="1"/>
</dbReference>
<keyword evidence="3" id="KW-0032">Aminotransferase</keyword>
<dbReference type="GO" id="GO:0000166">
    <property type="term" value="F:nucleotide binding"/>
    <property type="evidence" value="ECO:0007669"/>
    <property type="project" value="InterPro"/>
</dbReference>
<dbReference type="GO" id="GO:0030170">
    <property type="term" value="F:pyridoxal phosphate binding"/>
    <property type="evidence" value="ECO:0007669"/>
    <property type="project" value="InterPro"/>
</dbReference>
<dbReference type="Pfam" id="PF00155">
    <property type="entry name" value="Aminotran_1_2"/>
    <property type="match status" value="1"/>
</dbReference>
<keyword evidence="5" id="KW-0456">Lyase</keyword>
<dbReference type="GO" id="GO:0043752">
    <property type="term" value="F:adenosylcobinamide kinase activity"/>
    <property type="evidence" value="ECO:0007669"/>
    <property type="project" value="InterPro"/>
</dbReference>
<comment type="caution">
    <text evidence="5">The sequence shown here is derived from an EMBL/GenBank/DDBJ whole genome shotgun (WGS) entry which is preliminary data.</text>
</comment>
<dbReference type="PANTHER" id="PTHR42885:SF1">
    <property type="entry name" value="THREONINE-PHOSPHATE DECARBOXYLASE"/>
    <property type="match status" value="1"/>
</dbReference>
<dbReference type="EC" id="2.6.1.-" evidence="3"/>
<evidence type="ECO:0000256" key="3">
    <source>
        <dbReference type="RuleBase" id="RU000481"/>
    </source>
</evidence>
<dbReference type="Pfam" id="PF02283">
    <property type="entry name" value="CobU"/>
    <property type="match status" value="1"/>
</dbReference>
<dbReference type="GO" id="GO:0009236">
    <property type="term" value="P:cobalamin biosynthetic process"/>
    <property type="evidence" value="ECO:0007669"/>
    <property type="project" value="InterPro"/>
</dbReference>
<keyword evidence="2" id="KW-0663">Pyridoxal phosphate</keyword>
<protein>
    <recommendedName>
        <fullName evidence="3">Aminotransferase</fullName>
        <ecNumber evidence="3">2.6.1.-</ecNumber>
    </recommendedName>
</protein>
<accession>A0A9X3T5B5</accession>
<dbReference type="SUPFAM" id="SSF52540">
    <property type="entry name" value="P-loop containing nucleoside triphosphate hydrolases"/>
    <property type="match status" value="1"/>
</dbReference>
<dbReference type="AlphaFoldDB" id="A0A9X3T5B5"/>
<keyword evidence="3" id="KW-0808">Transferase</keyword>
<dbReference type="InterPro" id="IPR015424">
    <property type="entry name" value="PyrdxlP-dep_Trfase"/>
</dbReference>
<reference evidence="5" key="1">
    <citation type="submission" date="2022-12" db="EMBL/GenBank/DDBJ databases">
        <title>Gycomyces niveus sp.nov.,a novel actinomycete isolated from soil in Shouguan.</title>
        <authorList>
            <person name="Yang X."/>
        </authorList>
    </citation>
    <scope>NUCLEOTIDE SEQUENCE</scope>
    <source>
        <strain evidence="5">NEAU-A15</strain>
    </source>
</reference>
<dbReference type="InterPro" id="IPR015421">
    <property type="entry name" value="PyrdxlP-dep_Trfase_major"/>
</dbReference>
<dbReference type="Proteomes" id="UP001146067">
    <property type="component" value="Unassembled WGS sequence"/>
</dbReference>
<keyword evidence="6" id="KW-1185">Reference proteome</keyword>
<dbReference type="InterPro" id="IPR003203">
    <property type="entry name" value="CobU/CobP"/>
</dbReference>
<dbReference type="Gene3D" id="3.90.1150.10">
    <property type="entry name" value="Aspartate Aminotransferase, domain 1"/>
    <property type="match status" value="1"/>
</dbReference>
<dbReference type="InterPro" id="IPR027417">
    <property type="entry name" value="P-loop_NTPase"/>
</dbReference>
<evidence type="ECO:0000259" key="4">
    <source>
        <dbReference type="Pfam" id="PF00155"/>
    </source>
</evidence>
<dbReference type="InterPro" id="IPR015422">
    <property type="entry name" value="PyrdxlP-dep_Trfase_small"/>
</dbReference>
<proteinExistence type="inferred from homology"/>
<dbReference type="InterPro" id="IPR004838">
    <property type="entry name" value="NHTrfase_class1_PyrdxlP-BS"/>
</dbReference>
<dbReference type="PANTHER" id="PTHR42885">
    <property type="entry name" value="HISTIDINOL-PHOSPHATE AMINOTRANSFERASE-RELATED"/>
    <property type="match status" value="1"/>
</dbReference>
<evidence type="ECO:0000256" key="1">
    <source>
        <dbReference type="ARBA" id="ARBA00001933"/>
    </source>
</evidence>
<dbReference type="Gene3D" id="3.40.50.300">
    <property type="entry name" value="P-loop containing nucleotide triphosphate hydrolases"/>
    <property type="match status" value="1"/>
</dbReference>
<feature type="domain" description="Aminotransferase class I/classII large" evidence="4">
    <location>
        <begin position="238"/>
        <end position="549"/>
    </location>
</feature>
<comment type="cofactor">
    <cofactor evidence="1 3">
        <name>pyridoxal 5'-phosphate</name>
        <dbReference type="ChEBI" id="CHEBI:597326"/>
    </cofactor>
</comment>